<evidence type="ECO:0000313" key="3">
    <source>
        <dbReference type="Proteomes" id="UP000323136"/>
    </source>
</evidence>
<protein>
    <recommendedName>
        <fullName evidence="4">Surface antigen-like protein</fullName>
    </recommendedName>
</protein>
<proteinExistence type="predicted"/>
<dbReference type="OrthoDB" id="1490381at2"/>
<gene>
    <name evidence="2" type="ORF">C7447_102559</name>
</gene>
<feature type="chain" id="PRO_5024289406" description="Surface antigen-like protein" evidence="1">
    <location>
        <begin position="19"/>
        <end position="377"/>
    </location>
</feature>
<keyword evidence="3" id="KW-1185">Reference proteome</keyword>
<reference evidence="2 3" key="1">
    <citation type="submission" date="2019-07" db="EMBL/GenBank/DDBJ databases">
        <title>Genomic Encyclopedia of Type Strains, Phase IV (KMG-IV): sequencing the most valuable type-strain genomes for metagenomic binning, comparative biology and taxonomic classification.</title>
        <authorList>
            <person name="Goeker M."/>
        </authorList>
    </citation>
    <scope>NUCLEOTIDE SEQUENCE [LARGE SCALE GENOMIC DNA]</scope>
    <source>
        <strain evidence="2 3">DSM 18961</strain>
    </source>
</reference>
<accession>A0A5S5DTN3</accession>
<feature type="signal peptide" evidence="1">
    <location>
        <begin position="1"/>
        <end position="18"/>
    </location>
</feature>
<dbReference type="EMBL" id="VNIA01000002">
    <property type="protein sequence ID" value="TYP99237.1"/>
    <property type="molecule type" value="Genomic_DNA"/>
</dbReference>
<organism evidence="2 3">
    <name type="scientific">Tenacibaculum adriaticum</name>
    <dbReference type="NCBI Taxonomy" id="413713"/>
    <lineage>
        <taxon>Bacteria</taxon>
        <taxon>Pseudomonadati</taxon>
        <taxon>Bacteroidota</taxon>
        <taxon>Flavobacteriia</taxon>
        <taxon>Flavobacteriales</taxon>
        <taxon>Flavobacteriaceae</taxon>
        <taxon>Tenacibaculum</taxon>
    </lineage>
</organism>
<comment type="caution">
    <text evidence="2">The sequence shown here is derived from an EMBL/GenBank/DDBJ whole genome shotgun (WGS) entry which is preliminary data.</text>
</comment>
<dbReference type="Proteomes" id="UP000323136">
    <property type="component" value="Unassembled WGS sequence"/>
</dbReference>
<evidence type="ECO:0008006" key="4">
    <source>
        <dbReference type="Google" id="ProtNLM"/>
    </source>
</evidence>
<keyword evidence="1" id="KW-0732">Signal</keyword>
<evidence type="ECO:0000256" key="1">
    <source>
        <dbReference type="SAM" id="SignalP"/>
    </source>
</evidence>
<dbReference type="AlphaFoldDB" id="A0A5S5DTN3"/>
<name>A0A5S5DTN3_9FLAO</name>
<dbReference type="RefSeq" id="WP_148870018.1">
    <property type="nucleotide sequence ID" value="NZ_VNIA01000002.1"/>
</dbReference>
<evidence type="ECO:0000313" key="2">
    <source>
        <dbReference type="EMBL" id="TYP99237.1"/>
    </source>
</evidence>
<sequence>MKGIILLMTILISCNAFTQLTQQEKDSLQDNKSPLTKKEFYTAVKKEFNSLLGNDEKSINNAITTNFNKNETSVTAKFLIAPNYLNKNDKFKHLISGQIKIGESNSFLDLGKSKMPLIDLSIKHNWIINKTWYYNKPSKVKENESKKINIANDSLMKEGNKTFYYQLEETENKKIHDWTFKKYNWISTEINYTNAKYQILDLTKPFDEQIFSKTYSKASGNISYNYFGKWLKDNAFWKGKARPHYIYFTANYEFKEGNNINKFDKVEVSDYEQVVNGNTIREVTTTKTAYKGSYQTFMQHNISSELLLGIQKNISLDLFGNVQFSEEEPPLYTYGGGLYFLVKNKKEETTVNLGLFIKKEGDKDPFLGFKTSIPISL</sequence>